<accession>A0A090MA12</accession>
<feature type="compositionally biased region" description="Basic and acidic residues" evidence="2">
    <location>
        <begin position="1"/>
        <end position="18"/>
    </location>
</feature>
<organism evidence="3 4">
    <name type="scientific">Ostreococcus tauri</name>
    <name type="common">Marine green alga</name>
    <dbReference type="NCBI Taxonomy" id="70448"/>
    <lineage>
        <taxon>Eukaryota</taxon>
        <taxon>Viridiplantae</taxon>
        <taxon>Chlorophyta</taxon>
        <taxon>Mamiellophyceae</taxon>
        <taxon>Mamiellales</taxon>
        <taxon>Bathycoccaceae</taxon>
        <taxon>Ostreococcus</taxon>
    </lineage>
</organism>
<dbReference type="AlphaFoldDB" id="A0A090MA12"/>
<dbReference type="GeneID" id="9831869"/>
<dbReference type="PANTHER" id="PTHR14845">
    <property type="entry name" value="COILED-COIL DOMAIN-CONTAINING 166"/>
    <property type="match status" value="1"/>
</dbReference>
<protein>
    <submittedName>
        <fullName evidence="3">Unnamed product</fullName>
    </submittedName>
</protein>
<evidence type="ECO:0000256" key="1">
    <source>
        <dbReference type="SAM" id="Coils"/>
    </source>
</evidence>
<keyword evidence="4" id="KW-1185">Reference proteome</keyword>
<dbReference type="EMBL" id="CAID01000009">
    <property type="protein sequence ID" value="CEF98929.1"/>
    <property type="molecule type" value="Genomic_DNA"/>
</dbReference>
<feature type="coiled-coil region" evidence="1">
    <location>
        <begin position="64"/>
        <end position="122"/>
    </location>
</feature>
<dbReference type="PANTHER" id="PTHR14845:SF0">
    <property type="entry name" value="DUF4515 DOMAIN-CONTAINING PROTEIN"/>
    <property type="match status" value="1"/>
</dbReference>
<gene>
    <name evidence="3" type="ORF">OT_ostta09g00460</name>
</gene>
<name>A0A090MA12_OSTTA</name>
<evidence type="ECO:0000313" key="3">
    <source>
        <dbReference type="EMBL" id="CEF98929.1"/>
    </source>
</evidence>
<comment type="caution">
    <text evidence="3">The sequence shown here is derived from an EMBL/GenBank/DDBJ whole genome shotgun (WGS) entry which is preliminary data.</text>
</comment>
<reference evidence="3 4" key="2">
    <citation type="journal article" date="2014" name="BMC Genomics">
        <title>An improved genome of the model marine alga Ostreococcus tauri unfolds by assessing Illumina de novo assemblies.</title>
        <authorList>
            <person name="Blanc-Mathieu R."/>
            <person name="Verhelst B."/>
            <person name="Derelle E."/>
            <person name="Rombauts S."/>
            <person name="Bouget F.Y."/>
            <person name="Carre I."/>
            <person name="Chateau A."/>
            <person name="Eyre-Walker A."/>
            <person name="Grimsley N."/>
            <person name="Moreau H."/>
            <person name="Piegu B."/>
            <person name="Rivals E."/>
            <person name="Schackwitz W."/>
            <person name="Van de Peer Y."/>
            <person name="Piganeau G."/>
        </authorList>
    </citation>
    <scope>NUCLEOTIDE SEQUENCE [LARGE SCALE GENOMIC DNA]</scope>
    <source>
        <strain evidence="4">OTTH 0595 / CCAP 157/2 / RCC745</strain>
    </source>
</reference>
<feature type="region of interest" description="Disordered" evidence="2">
    <location>
        <begin position="1"/>
        <end position="25"/>
    </location>
</feature>
<feature type="coiled-coil region" evidence="1">
    <location>
        <begin position="189"/>
        <end position="269"/>
    </location>
</feature>
<dbReference type="OrthoDB" id="441129at2759"/>
<proteinExistence type="predicted"/>
<dbReference type="InParanoid" id="A0A090MA12"/>
<evidence type="ECO:0000256" key="2">
    <source>
        <dbReference type="SAM" id="MobiDB-lite"/>
    </source>
</evidence>
<dbReference type="KEGG" id="ota:OT_ostta09g00460"/>
<sequence>MSRETRDGSRRDEKWNKDDDTEDESAVTAFAHRELERFRVRAASLELANRDLVVAKRRAEAQAEARVEKERRGLKAERDALEAERVELTEREQRLRAFASDRASYENELAIARGECERLTATLATERAEMERSFAARMGETRAECDARVQRTKETAESTMTARMERSVKRILAQNRKMSEELRVQVSETDALHQRYETASDEAESLRRRVVVMEDVERERAELDAMRAKEMRKADEKIVTLERGIRELMEAFETQKAEWEREASEARSICEEEVAHLRRSLALKSRELTNIRRLAKEVVCHYEDV</sequence>
<keyword evidence="1" id="KW-0175">Coiled coil</keyword>
<dbReference type="RefSeq" id="XP_022839550.1">
    <property type="nucleotide sequence ID" value="XM_022983271.1"/>
</dbReference>
<reference evidence="4" key="1">
    <citation type="journal article" date="2006" name="Proc. Natl. Acad. Sci. U.S.A.">
        <title>Genome analysis of the smallest free-living eukaryote Ostreococcus tauri unveils many unique features.</title>
        <authorList>
            <person name="Derelle E."/>
            <person name="Ferraz C."/>
            <person name="Rombauts S."/>
            <person name="Rouze P."/>
            <person name="Worden A.Z."/>
            <person name="Robbens S."/>
            <person name="Partensky F."/>
            <person name="Degroeve S."/>
            <person name="Echeynie S."/>
            <person name="Cooke R."/>
            <person name="Saeys Y."/>
            <person name="Wuyts J."/>
            <person name="Jabbari K."/>
            <person name="Bowler C."/>
            <person name="Panaud O."/>
            <person name="Piegu B."/>
            <person name="Ball S.G."/>
            <person name="Ral J.-P."/>
            <person name="Bouget F.-Y."/>
            <person name="Piganeau G."/>
            <person name="De Baets B."/>
            <person name="Picard A."/>
            <person name="Delseny M."/>
            <person name="Demaille J."/>
            <person name="Van de Peer Y."/>
            <person name="Moreau H."/>
        </authorList>
    </citation>
    <scope>NUCLEOTIDE SEQUENCE [LARGE SCALE GENOMIC DNA]</scope>
    <source>
        <strain evidence="4">OTTH 0595 / CCAP 157/2 / RCC745</strain>
    </source>
</reference>
<evidence type="ECO:0000313" key="4">
    <source>
        <dbReference type="Proteomes" id="UP000009170"/>
    </source>
</evidence>
<dbReference type="Proteomes" id="UP000009170">
    <property type="component" value="Unassembled WGS sequence"/>
</dbReference>